<dbReference type="Proteomes" id="UP001438292">
    <property type="component" value="Unassembled WGS sequence"/>
</dbReference>
<evidence type="ECO:0000256" key="11">
    <source>
        <dbReference type="HAMAP-Rule" id="MF_00133"/>
    </source>
</evidence>
<evidence type="ECO:0000256" key="4">
    <source>
        <dbReference type="ARBA" id="ARBA00011270"/>
    </source>
</evidence>
<dbReference type="PIRSF" id="PIRSF001413">
    <property type="entry name" value="Trp_syn_beta"/>
    <property type="match status" value="1"/>
</dbReference>
<comment type="function">
    <text evidence="11">The beta subunit is responsible for the synthesis of L-tryptophan from indole and L-serine.</text>
</comment>
<keyword evidence="5 11" id="KW-0028">Amino-acid biosynthesis</keyword>
<protein>
    <recommendedName>
        <fullName evidence="11">Tryptophan synthase beta chain</fullName>
        <ecNumber evidence="11">4.2.1.20</ecNumber>
    </recommendedName>
</protein>
<dbReference type="InterPro" id="IPR006653">
    <property type="entry name" value="Trp_synth_b_CS"/>
</dbReference>
<dbReference type="Pfam" id="PF00291">
    <property type="entry name" value="PALP"/>
    <property type="match status" value="1"/>
</dbReference>
<dbReference type="RefSeq" id="WP_166440705.1">
    <property type="nucleotide sequence ID" value="NZ_CP197095.1"/>
</dbReference>
<keyword evidence="7 11" id="KW-0663">Pyridoxal phosphate</keyword>
<dbReference type="CDD" id="cd06446">
    <property type="entry name" value="Trp-synth_B"/>
    <property type="match status" value="1"/>
</dbReference>
<keyword evidence="9 11" id="KW-0456">Lyase</keyword>
<dbReference type="GO" id="GO:0004834">
    <property type="term" value="F:tryptophan synthase activity"/>
    <property type="evidence" value="ECO:0007669"/>
    <property type="project" value="UniProtKB-EC"/>
</dbReference>
<keyword evidence="14" id="KW-1185">Reference proteome</keyword>
<dbReference type="Gene3D" id="3.40.50.1100">
    <property type="match status" value="2"/>
</dbReference>
<evidence type="ECO:0000256" key="2">
    <source>
        <dbReference type="ARBA" id="ARBA00004733"/>
    </source>
</evidence>
<dbReference type="InterPro" id="IPR036052">
    <property type="entry name" value="TrpB-like_PALP_sf"/>
</dbReference>
<comment type="pathway">
    <text evidence="2 11">Amino-acid biosynthesis; L-tryptophan biosynthesis; L-tryptophan from chorismate: step 5/5.</text>
</comment>
<proteinExistence type="inferred from homology"/>
<evidence type="ECO:0000313" key="14">
    <source>
        <dbReference type="Proteomes" id="UP001438292"/>
    </source>
</evidence>
<dbReference type="PANTHER" id="PTHR48077">
    <property type="entry name" value="TRYPTOPHAN SYNTHASE-RELATED"/>
    <property type="match status" value="1"/>
</dbReference>
<evidence type="ECO:0000313" key="13">
    <source>
        <dbReference type="EMBL" id="MEO3956998.1"/>
    </source>
</evidence>
<evidence type="ECO:0000256" key="5">
    <source>
        <dbReference type="ARBA" id="ARBA00022605"/>
    </source>
</evidence>
<dbReference type="SUPFAM" id="SSF53686">
    <property type="entry name" value="Tryptophan synthase beta subunit-like PLP-dependent enzymes"/>
    <property type="match status" value="1"/>
</dbReference>
<evidence type="ECO:0000259" key="12">
    <source>
        <dbReference type="Pfam" id="PF00291"/>
    </source>
</evidence>
<comment type="cofactor">
    <cofactor evidence="1 11">
        <name>pyridoxal 5'-phosphate</name>
        <dbReference type="ChEBI" id="CHEBI:597326"/>
    </cofactor>
</comment>
<feature type="domain" description="Tryptophan synthase beta chain-like PALP" evidence="12">
    <location>
        <begin position="58"/>
        <end position="383"/>
    </location>
</feature>
<dbReference type="InterPro" id="IPR023026">
    <property type="entry name" value="Trp_synth_beta/beta-like"/>
</dbReference>
<evidence type="ECO:0000256" key="1">
    <source>
        <dbReference type="ARBA" id="ARBA00001933"/>
    </source>
</evidence>
<dbReference type="EC" id="4.2.1.20" evidence="11"/>
<dbReference type="NCBIfam" id="TIGR00263">
    <property type="entry name" value="trpB"/>
    <property type="match status" value="1"/>
</dbReference>
<evidence type="ECO:0000256" key="8">
    <source>
        <dbReference type="ARBA" id="ARBA00023141"/>
    </source>
</evidence>
<feature type="modified residue" description="N6-(pyridoxal phosphate)lysine" evidence="11">
    <location>
        <position position="92"/>
    </location>
</feature>
<dbReference type="HAMAP" id="MF_00133">
    <property type="entry name" value="Trp_synth_beta"/>
    <property type="match status" value="1"/>
</dbReference>
<dbReference type="EMBL" id="JBDQQU010000253">
    <property type="protein sequence ID" value="MEO3956998.1"/>
    <property type="molecule type" value="Genomic_DNA"/>
</dbReference>
<comment type="catalytic activity">
    <reaction evidence="10 11">
        <text>(1S,2R)-1-C-(indol-3-yl)glycerol 3-phosphate + L-serine = D-glyceraldehyde 3-phosphate + L-tryptophan + H2O</text>
        <dbReference type="Rhea" id="RHEA:10532"/>
        <dbReference type="ChEBI" id="CHEBI:15377"/>
        <dbReference type="ChEBI" id="CHEBI:33384"/>
        <dbReference type="ChEBI" id="CHEBI:57912"/>
        <dbReference type="ChEBI" id="CHEBI:58866"/>
        <dbReference type="ChEBI" id="CHEBI:59776"/>
        <dbReference type="EC" id="4.2.1.20"/>
    </reaction>
</comment>
<gene>
    <name evidence="11 13" type="primary">trpB</name>
    <name evidence="13" type="ORF">ABH309_21395</name>
</gene>
<sequence>MDRYDFPDAQGHFGPYGGVYVAETLMVALDQLKEEYARVKADPTFWQEFHHELKHYVGRPSPVYHAKRWSEQLGGAQIWFKREDLNHTGAHKINNAIGQALLARRMGKKRVIAETGAGQHGVATATVAARYGMECVVYMGAEDVKRQSPNVFRMKLLGATVVPVESGSKTLKDALNEAMRDWVTNVDSTFYILGTAAGPHPYPMLVRDFVSVIGAESKIQMPEAIGRQPDVVAACVGGGSNAIGMFHPYIDVPGVRMVGVEAGGHGVSSGKHAAPISSGAPVGVLHGSKSYLMQDADGQIIETHSVSAGLDYPGVGPEHCHLKDIGRAEYVSIDDDEALRAFHDCCHLEGIIPALESSHALAWAAKVAPTMGKDQVILVNLSGRGDKDINTVAGLAGITL</sequence>
<dbReference type="PROSITE" id="PS00168">
    <property type="entry name" value="TRP_SYNTHASE_BETA"/>
    <property type="match status" value="1"/>
</dbReference>
<organism evidence="13 14">
    <name type="scientific">Chromobacterium piscinae</name>
    <dbReference type="NCBI Taxonomy" id="686831"/>
    <lineage>
        <taxon>Bacteria</taxon>
        <taxon>Pseudomonadati</taxon>
        <taxon>Pseudomonadota</taxon>
        <taxon>Betaproteobacteria</taxon>
        <taxon>Neisseriales</taxon>
        <taxon>Chromobacteriaceae</taxon>
        <taxon>Chromobacterium</taxon>
    </lineage>
</organism>
<keyword evidence="6 11" id="KW-0822">Tryptophan biosynthesis</keyword>
<comment type="caution">
    <text evidence="13">The sequence shown here is derived from an EMBL/GenBank/DDBJ whole genome shotgun (WGS) entry which is preliminary data.</text>
</comment>
<evidence type="ECO:0000256" key="7">
    <source>
        <dbReference type="ARBA" id="ARBA00022898"/>
    </source>
</evidence>
<dbReference type="InterPro" id="IPR006654">
    <property type="entry name" value="Trp_synth_beta"/>
</dbReference>
<accession>A0ABV0HD64</accession>
<evidence type="ECO:0000256" key="6">
    <source>
        <dbReference type="ARBA" id="ARBA00022822"/>
    </source>
</evidence>
<comment type="similarity">
    <text evidence="3 11">Belongs to the TrpB family.</text>
</comment>
<keyword evidence="8 11" id="KW-0057">Aromatic amino acid biosynthesis</keyword>
<name>A0ABV0HD64_9NEIS</name>
<evidence type="ECO:0000256" key="10">
    <source>
        <dbReference type="ARBA" id="ARBA00049047"/>
    </source>
</evidence>
<evidence type="ECO:0000256" key="3">
    <source>
        <dbReference type="ARBA" id="ARBA00009982"/>
    </source>
</evidence>
<dbReference type="InterPro" id="IPR001926">
    <property type="entry name" value="TrpB-like_PALP"/>
</dbReference>
<comment type="subunit">
    <text evidence="4 11">Tetramer of two alpha and two beta chains.</text>
</comment>
<reference evidence="13 14" key="1">
    <citation type="submission" date="2024-05" db="EMBL/GenBank/DDBJ databases">
        <authorList>
            <person name="De Oliveira J.P."/>
            <person name="Noriler S.A."/>
            <person name="De Oliveira A.G."/>
            <person name="Sipoli D.S."/>
        </authorList>
    </citation>
    <scope>NUCLEOTIDE SEQUENCE [LARGE SCALE GENOMIC DNA]</scope>
    <source>
        <strain evidence="13 14">LABIM186</strain>
    </source>
</reference>
<dbReference type="PANTHER" id="PTHR48077:SF3">
    <property type="entry name" value="TRYPTOPHAN SYNTHASE"/>
    <property type="match status" value="1"/>
</dbReference>
<evidence type="ECO:0000256" key="9">
    <source>
        <dbReference type="ARBA" id="ARBA00023239"/>
    </source>
</evidence>